<keyword evidence="3" id="KW-0808">Transferase</keyword>
<reference evidence="7" key="1">
    <citation type="submission" date="2021-01" db="EMBL/GenBank/DDBJ databases">
        <authorList>
            <person name="Corre E."/>
            <person name="Pelletier E."/>
            <person name="Niang G."/>
            <person name="Scheremetjew M."/>
            <person name="Finn R."/>
            <person name="Kale V."/>
            <person name="Holt S."/>
            <person name="Cochrane G."/>
            <person name="Meng A."/>
            <person name="Brown T."/>
            <person name="Cohen L."/>
        </authorList>
    </citation>
    <scope>NUCLEOTIDE SEQUENCE</scope>
    <source>
        <strain evidence="7">CCMP1381</strain>
    </source>
</reference>
<dbReference type="GO" id="GO:0016779">
    <property type="term" value="F:nucleotidyltransferase activity"/>
    <property type="evidence" value="ECO:0007669"/>
    <property type="project" value="UniProtKB-ARBA"/>
</dbReference>
<proteinExistence type="inferred from homology"/>
<feature type="region of interest" description="Disordered" evidence="5">
    <location>
        <begin position="105"/>
        <end position="127"/>
    </location>
</feature>
<evidence type="ECO:0000256" key="5">
    <source>
        <dbReference type="SAM" id="MobiDB-lite"/>
    </source>
</evidence>
<dbReference type="GO" id="GO:0016746">
    <property type="term" value="F:acyltransferase activity"/>
    <property type="evidence" value="ECO:0007669"/>
    <property type="project" value="UniProtKB-KW"/>
</dbReference>
<evidence type="ECO:0000256" key="6">
    <source>
        <dbReference type="SAM" id="Phobius"/>
    </source>
</evidence>
<evidence type="ECO:0000256" key="1">
    <source>
        <dbReference type="ARBA" id="ARBA00007707"/>
    </source>
</evidence>
<keyword evidence="4" id="KW-0012">Acyltransferase</keyword>
<feature type="transmembrane region" description="Helical" evidence="6">
    <location>
        <begin position="6"/>
        <end position="27"/>
    </location>
</feature>
<dbReference type="PANTHER" id="PTHR43584:SF8">
    <property type="entry name" value="N-ACETYLMURAMATE ALPHA-1-PHOSPHATE URIDYLYLTRANSFERASE"/>
    <property type="match status" value="1"/>
</dbReference>
<organism evidence="7">
    <name type="scientific">Octactis speculum</name>
    <dbReference type="NCBI Taxonomy" id="3111310"/>
    <lineage>
        <taxon>Eukaryota</taxon>
        <taxon>Sar</taxon>
        <taxon>Stramenopiles</taxon>
        <taxon>Ochrophyta</taxon>
        <taxon>Dictyochophyceae</taxon>
        <taxon>Dictyochales</taxon>
        <taxon>Dictyochaceae</taxon>
        <taxon>Octactis</taxon>
    </lineage>
</organism>
<accession>A0A7S2GJ39</accession>
<dbReference type="InterPro" id="IPR001451">
    <property type="entry name" value="Hexapep"/>
</dbReference>
<dbReference type="EMBL" id="HBGS01042545">
    <property type="protein sequence ID" value="CAD9453014.1"/>
    <property type="molecule type" value="Transcribed_RNA"/>
</dbReference>
<dbReference type="AlphaFoldDB" id="A0A7S2GJ39"/>
<sequence>MSAGETRVVATALGLTMLGVVCVRIAFFHRSRKQNKKIVTLIELREKGTIPDRLLPSFYFDQAAHSFRHDALLKNSNDVVDILDGIHNYVMVWIQQQLNFIKRDPSRKKTLTSATPSPPTPDSPTATERIALVVSGSLHTYLPADPGTHEFRPERLQGPPTEVSLHNMHSVIVGKGAKVLGGYFDVTKGAIYLGAGTVMEPGVSIKGPTVIGDRCVLRAGAYLRGDVIIGDDCVVRCEVKNSVIMDKTELCHPGYVGDSILGYKSHFGCQALTANLGLLGGEEEETTICIDVDGVRIDLNRRKMGAVVGDWSQLGCNSVTEPGALIGPRTHVYPLTRLPKGLYGPDEIIKNKPWEHGIVECSPLR</sequence>
<dbReference type="InterPro" id="IPR011004">
    <property type="entry name" value="Trimer_LpxA-like_sf"/>
</dbReference>
<evidence type="ECO:0000313" key="7">
    <source>
        <dbReference type="EMBL" id="CAD9453014.1"/>
    </source>
</evidence>
<evidence type="ECO:0000256" key="4">
    <source>
        <dbReference type="ARBA" id="ARBA00023315"/>
    </source>
</evidence>
<keyword evidence="6" id="KW-0472">Membrane</keyword>
<protein>
    <submittedName>
        <fullName evidence="7">Uncharacterized protein</fullName>
    </submittedName>
</protein>
<dbReference type="Gene3D" id="2.160.10.10">
    <property type="entry name" value="Hexapeptide repeat proteins"/>
    <property type="match status" value="1"/>
</dbReference>
<dbReference type="SUPFAM" id="SSF51161">
    <property type="entry name" value="Trimeric LpxA-like enzymes"/>
    <property type="match status" value="1"/>
</dbReference>
<dbReference type="Pfam" id="PF00132">
    <property type="entry name" value="Hexapep"/>
    <property type="match status" value="1"/>
</dbReference>
<comment type="similarity">
    <text evidence="1">In the C-terminal section; belongs to the transferase hexapeptide repeat family.</text>
</comment>
<dbReference type="PANTHER" id="PTHR43584">
    <property type="entry name" value="NUCLEOTIDYL TRANSFERASE"/>
    <property type="match status" value="1"/>
</dbReference>
<evidence type="ECO:0000256" key="3">
    <source>
        <dbReference type="ARBA" id="ARBA00022679"/>
    </source>
</evidence>
<evidence type="ECO:0000256" key="2">
    <source>
        <dbReference type="ARBA" id="ARBA00007947"/>
    </source>
</evidence>
<keyword evidence="6" id="KW-0812">Transmembrane</keyword>
<keyword evidence="6" id="KW-1133">Transmembrane helix</keyword>
<dbReference type="InterPro" id="IPR050065">
    <property type="entry name" value="GlmU-like"/>
</dbReference>
<name>A0A7S2GJ39_9STRA</name>
<comment type="similarity">
    <text evidence="2">In the N-terminal section; belongs to the N-acetylglucosamine-1-phosphate uridyltransferase family.</text>
</comment>
<gene>
    <name evidence="7" type="ORF">DSPE1174_LOCUS21914</name>
</gene>